<keyword evidence="2" id="KW-1185">Reference proteome</keyword>
<dbReference type="KEGG" id="lnn:F0161_06735"/>
<name>A0A5P1X108_9LACO</name>
<proteinExistence type="predicted"/>
<gene>
    <name evidence="1" type="ORF">F0161_06735</name>
</gene>
<dbReference type="AlphaFoldDB" id="A0A5P1X108"/>
<dbReference type="EMBL" id="CP043939">
    <property type="protein sequence ID" value="QER67582.1"/>
    <property type="molecule type" value="Genomic_DNA"/>
</dbReference>
<accession>A0A5P1X108</accession>
<reference evidence="1 2" key="1">
    <citation type="submission" date="2019-09" db="EMBL/GenBank/DDBJ databases">
        <title>Complete Genome Sequence of Lactobacillus nenjiangensis SH-Y15, isolated from sauerkraut.</title>
        <authorList>
            <person name="Yang H."/>
        </authorList>
    </citation>
    <scope>NUCLEOTIDE SEQUENCE [LARGE SCALE GENOMIC DNA]</scope>
    <source>
        <strain evidence="1 2">SH-Y15</strain>
    </source>
</reference>
<evidence type="ECO:0000313" key="1">
    <source>
        <dbReference type="EMBL" id="QER67582.1"/>
    </source>
</evidence>
<dbReference type="OrthoDB" id="2048198at2"/>
<organism evidence="1 2">
    <name type="scientific">Paucilactobacillus nenjiangensis</name>
    <dbReference type="NCBI Taxonomy" id="1296540"/>
    <lineage>
        <taxon>Bacteria</taxon>
        <taxon>Bacillati</taxon>
        <taxon>Bacillota</taxon>
        <taxon>Bacilli</taxon>
        <taxon>Lactobacillales</taxon>
        <taxon>Lactobacillaceae</taxon>
        <taxon>Paucilactobacillus</taxon>
    </lineage>
</organism>
<evidence type="ECO:0008006" key="3">
    <source>
        <dbReference type="Google" id="ProtNLM"/>
    </source>
</evidence>
<protein>
    <recommendedName>
        <fullName evidence="3">Phage gp6-like head-tail connector protein</fullName>
    </recommendedName>
</protein>
<sequence>MDYLSLSEYKSFGLIDITDDEIKSLLPRASIMLDNITRDFYQKHDLETDKFETRSRRFKLAVAIQIDYMKQTDVTSAESKARRPQSISQTIGRTSVNQSFSSTNMDSSSGLSIDAINALSGTGLLYRGVKYV</sequence>
<dbReference type="Proteomes" id="UP000325295">
    <property type="component" value="Chromosome"/>
</dbReference>
<dbReference type="RefSeq" id="WP_150204120.1">
    <property type="nucleotide sequence ID" value="NZ_CP043939.1"/>
</dbReference>
<evidence type="ECO:0000313" key="2">
    <source>
        <dbReference type="Proteomes" id="UP000325295"/>
    </source>
</evidence>